<comment type="caution">
    <text evidence="1">The sequence shown here is derived from an EMBL/GenBank/DDBJ whole genome shotgun (WGS) entry which is preliminary data.</text>
</comment>
<sequence length="176" mass="19350">MLRSRIHILALVGILVGALLGLPSAAAGQADDATTNLAARVVQGRQVFVLISTDPSDAGAGRIVAFGPIHAIGHDTVLGPRRDRFEFPDGNLIIRHRPVRTPVERFDPVTCYFKFVEVGRWRVTRGTGDYVDAAGRGRYRVVGEGIGRKDAQGQCSENRRPLEFYVKVRAVGRLRY</sequence>
<evidence type="ECO:0000313" key="1">
    <source>
        <dbReference type="EMBL" id="PVG80703.1"/>
    </source>
</evidence>
<gene>
    <name evidence="1" type="ORF">DDE18_21780</name>
</gene>
<reference evidence="1 2" key="1">
    <citation type="submission" date="2018-04" db="EMBL/GenBank/DDBJ databases">
        <title>Genome of Nocardioides gansuensis WSJ-1.</title>
        <authorList>
            <person name="Wu S."/>
            <person name="Wang G."/>
        </authorList>
    </citation>
    <scope>NUCLEOTIDE SEQUENCE [LARGE SCALE GENOMIC DNA]</scope>
    <source>
        <strain evidence="1 2">WSJ-1</strain>
    </source>
</reference>
<protein>
    <submittedName>
        <fullName evidence="1">Uncharacterized protein</fullName>
    </submittedName>
</protein>
<dbReference type="RefSeq" id="WP_116574534.1">
    <property type="nucleotide sequence ID" value="NZ_QDGZ01000015.1"/>
</dbReference>
<dbReference type="Proteomes" id="UP000246018">
    <property type="component" value="Unassembled WGS sequence"/>
</dbReference>
<name>A0A2T8F4P9_9ACTN</name>
<dbReference type="EMBL" id="QDGZ01000015">
    <property type="protein sequence ID" value="PVG80703.1"/>
    <property type="molecule type" value="Genomic_DNA"/>
</dbReference>
<proteinExistence type="predicted"/>
<evidence type="ECO:0000313" key="2">
    <source>
        <dbReference type="Proteomes" id="UP000246018"/>
    </source>
</evidence>
<organism evidence="1 2">
    <name type="scientific">Nocardioides gansuensis</name>
    <dbReference type="NCBI Taxonomy" id="2138300"/>
    <lineage>
        <taxon>Bacteria</taxon>
        <taxon>Bacillati</taxon>
        <taxon>Actinomycetota</taxon>
        <taxon>Actinomycetes</taxon>
        <taxon>Propionibacteriales</taxon>
        <taxon>Nocardioidaceae</taxon>
        <taxon>Nocardioides</taxon>
    </lineage>
</organism>
<dbReference type="OrthoDB" id="9918904at2"/>
<accession>A0A2T8F4P9</accession>
<keyword evidence="2" id="KW-1185">Reference proteome</keyword>
<dbReference type="AlphaFoldDB" id="A0A2T8F4P9"/>